<dbReference type="InterPro" id="IPR010199">
    <property type="entry name" value="CysJ"/>
</dbReference>
<keyword evidence="3 10" id="KW-0285">Flavoprotein</keyword>
<proteinExistence type="predicted"/>
<dbReference type="Gene3D" id="3.40.50.80">
    <property type="entry name" value="Nucleotide-binding domain of ferredoxin-NADP reductase (FNR) module"/>
    <property type="match status" value="1"/>
</dbReference>
<organism evidence="13 14">
    <name type="scientific">Celerinatantimonas yamalensis</name>
    <dbReference type="NCBI Taxonomy" id="559956"/>
    <lineage>
        <taxon>Bacteria</taxon>
        <taxon>Pseudomonadati</taxon>
        <taxon>Pseudomonadota</taxon>
        <taxon>Gammaproteobacteria</taxon>
        <taxon>Celerinatantimonadaceae</taxon>
        <taxon>Celerinatantimonas</taxon>
    </lineage>
</organism>
<evidence type="ECO:0000256" key="4">
    <source>
        <dbReference type="ARBA" id="ARBA00022643"/>
    </source>
</evidence>
<reference evidence="13 14" key="1">
    <citation type="journal article" date="2013" name="Int. J. Syst. Evol. Microbiol.">
        <title>Celerinatantimonas yamalensis sp. nov., a cold-adapted diazotrophic bacterium from a cold permafrost brine.</title>
        <authorList>
            <person name="Shcherbakova V."/>
            <person name="Chuvilskaya N."/>
            <person name="Rivkina E."/>
            <person name="Demidov N."/>
            <person name="Uchaeva V."/>
            <person name="Suetin S."/>
            <person name="Suzina N."/>
            <person name="Gilichinsky D."/>
        </authorList>
    </citation>
    <scope>NUCLEOTIDE SEQUENCE [LARGE SCALE GENOMIC DNA]</scope>
    <source>
        <strain evidence="13 14">C7</strain>
    </source>
</reference>
<keyword evidence="1 10" id="KW-0813">Transport</keyword>
<dbReference type="SUPFAM" id="SSF63380">
    <property type="entry name" value="Riboflavin synthase domain-like"/>
    <property type="match status" value="1"/>
</dbReference>
<evidence type="ECO:0000313" key="13">
    <source>
        <dbReference type="EMBL" id="MFM2486635.1"/>
    </source>
</evidence>
<dbReference type="PROSITE" id="PS51384">
    <property type="entry name" value="FAD_FR"/>
    <property type="match status" value="1"/>
</dbReference>
<comment type="subunit">
    <text evidence="10">Alpha(8)-beta(8). The alpha component is a flavoprotein, the beta component is a hemoprotein.</text>
</comment>
<dbReference type="Gene3D" id="2.40.30.10">
    <property type="entry name" value="Translation factors"/>
    <property type="match status" value="1"/>
</dbReference>
<dbReference type="EMBL" id="JBEQCT010000009">
    <property type="protein sequence ID" value="MFM2486635.1"/>
    <property type="molecule type" value="Genomic_DNA"/>
</dbReference>
<comment type="cofactor">
    <cofactor evidence="10">
        <name>FMN</name>
        <dbReference type="ChEBI" id="CHEBI:58210"/>
    </cofactor>
    <text evidence="10">Binds 1 FMN per subunit.</text>
</comment>
<evidence type="ECO:0000259" key="11">
    <source>
        <dbReference type="PROSITE" id="PS50902"/>
    </source>
</evidence>
<dbReference type="PIRSF" id="PIRSF000207">
    <property type="entry name" value="SiR-FP_CysJ"/>
    <property type="match status" value="1"/>
</dbReference>
<dbReference type="InterPro" id="IPR039261">
    <property type="entry name" value="FNR_nucleotide-bd"/>
</dbReference>
<dbReference type="EC" id="1.8.1.2" evidence="10"/>
<evidence type="ECO:0000256" key="7">
    <source>
        <dbReference type="ARBA" id="ARBA00022982"/>
    </source>
</evidence>
<comment type="function">
    <text evidence="10">Component of the sulfite reductase complex that catalyzes the 6-electron reduction of sulfite to sulfide. This is one of several activities required for the biosynthesis of L-cysteine from sulfate. The flavoprotein component catalyzes the electron flow from NADPH -&gt; FAD -&gt; FMN to the hemoprotein component.</text>
</comment>
<dbReference type="SUPFAM" id="SSF52343">
    <property type="entry name" value="Ferredoxin reductase-like, C-terminal NADP-linked domain"/>
    <property type="match status" value="1"/>
</dbReference>
<evidence type="ECO:0000256" key="10">
    <source>
        <dbReference type="PIRNR" id="PIRNR000207"/>
    </source>
</evidence>
<feature type="domain" description="Flavodoxin-like" evidence="11">
    <location>
        <begin position="62"/>
        <end position="200"/>
    </location>
</feature>
<keyword evidence="14" id="KW-1185">Reference proteome</keyword>
<dbReference type="PRINTS" id="PR00369">
    <property type="entry name" value="FLAVODOXIN"/>
</dbReference>
<evidence type="ECO:0000256" key="5">
    <source>
        <dbReference type="ARBA" id="ARBA00022827"/>
    </source>
</evidence>
<protein>
    <recommendedName>
        <fullName evidence="10">Sulfite reductase [NADPH] flavoprotein alpha-component</fullName>
        <shortName evidence="10">SiR-FP</shortName>
        <ecNumber evidence="10">1.8.1.2</ecNumber>
    </recommendedName>
</protein>
<dbReference type="PROSITE" id="PS50902">
    <property type="entry name" value="FLAVODOXIN_LIKE"/>
    <property type="match status" value="1"/>
</dbReference>
<dbReference type="Gene3D" id="1.20.990.10">
    <property type="entry name" value="NADPH-cytochrome p450 Reductase, Chain A, domain 3"/>
    <property type="match status" value="1"/>
</dbReference>
<feature type="domain" description="FAD-binding FR-type" evidence="12">
    <location>
        <begin position="231"/>
        <end position="444"/>
    </location>
</feature>
<dbReference type="Gene3D" id="3.40.50.360">
    <property type="match status" value="1"/>
</dbReference>
<dbReference type="InterPro" id="IPR008254">
    <property type="entry name" value="Flavodoxin/NO_synth"/>
</dbReference>
<name>A0ABW9GAC5_9GAMM</name>
<comment type="caution">
    <text evidence="13">The sequence shown here is derived from an EMBL/GenBank/DDBJ whole genome shotgun (WGS) entry which is preliminary data.</text>
</comment>
<dbReference type="RefSeq" id="WP_408624934.1">
    <property type="nucleotide sequence ID" value="NZ_JBEQCT010000009.1"/>
</dbReference>
<dbReference type="InterPro" id="IPR003097">
    <property type="entry name" value="CysJ-like_FAD-binding"/>
</dbReference>
<comment type="cofactor">
    <cofactor evidence="10">
        <name>FAD</name>
        <dbReference type="ChEBI" id="CHEBI:57692"/>
    </cofactor>
    <text evidence="10">Binds 1 FAD per subunit.</text>
</comment>
<sequence>MSLKDLNALSCPLSTEQLNALTHTLGDFTPQQQIWVSGYLAGLHIASKELSTAEHLSGVKTVTIVYASQTGNAKAVAESVYQQARAKNVSVQLMNISDYKLKSLKKEDYLVIVASTNGEGEPPDDGLAFHEFLATSKAPKLDGLKYAILSLGDSSYEQFCQCGIDFDMRLVALGAVPLLDRVDCDLDYEQNVATWTEQLLVILLDELSASQPASSQCASLSESALTHYDRQHPAQATVLTNQKITGRHSTKDIRHLEFDLEGLGINYQPGDALGVWFDNDETLVDELLTCLDLDPKQSVNVDEQNISLRDALIYHYELTQTTPNFVEHWADWSANQALIELKAQKPLLREYTASHQIIDVVREYPAHVDAEQLLAALRRLTPRMYSIASSQSEVEDEVHLTVAVVRYEQADGARYGGCSGYLSRLKEGQSVRIFVEPNQNFKLPDAQTPVIMIGPGTGIAPFRAFMQHREAVGASGQNWLFFGNPHFSEEFLYQVEWQKYVKSGLLTRIDLAFSRDQGHKIYVQDRLRAQAHEVYQWLKNGAYLYVCGDATRMAKDVHQTLVSIVCEQGQMAQEDAQEWLKQLHREKRYQKDVY</sequence>
<dbReference type="SUPFAM" id="SSF52218">
    <property type="entry name" value="Flavoproteins"/>
    <property type="match status" value="1"/>
</dbReference>
<keyword evidence="5 10" id="KW-0274">FAD</keyword>
<evidence type="ECO:0000256" key="2">
    <source>
        <dbReference type="ARBA" id="ARBA00022605"/>
    </source>
</evidence>
<keyword evidence="7 10" id="KW-0249">Electron transport</keyword>
<keyword evidence="8 10" id="KW-0560">Oxidoreductase</keyword>
<accession>A0ABW9GAC5</accession>
<dbReference type="Proteomes" id="UP001629953">
    <property type="component" value="Unassembled WGS sequence"/>
</dbReference>
<keyword evidence="9 10" id="KW-0198">Cysteine biosynthesis</keyword>
<dbReference type="GO" id="GO:0004783">
    <property type="term" value="F:sulfite reductase (NADPH) activity"/>
    <property type="evidence" value="ECO:0007669"/>
    <property type="project" value="UniProtKB-EC"/>
</dbReference>
<comment type="catalytic activity">
    <reaction evidence="10">
        <text>hydrogen sulfide + 3 NADP(+) + 3 H2O = sulfite + 3 NADPH + 4 H(+)</text>
        <dbReference type="Rhea" id="RHEA:13801"/>
        <dbReference type="ChEBI" id="CHEBI:15377"/>
        <dbReference type="ChEBI" id="CHEBI:15378"/>
        <dbReference type="ChEBI" id="CHEBI:17359"/>
        <dbReference type="ChEBI" id="CHEBI:29919"/>
        <dbReference type="ChEBI" id="CHEBI:57783"/>
        <dbReference type="ChEBI" id="CHEBI:58349"/>
        <dbReference type="EC" id="1.8.1.2"/>
    </reaction>
</comment>
<evidence type="ECO:0000256" key="3">
    <source>
        <dbReference type="ARBA" id="ARBA00022630"/>
    </source>
</evidence>
<dbReference type="PANTHER" id="PTHR19384">
    <property type="entry name" value="NITRIC OXIDE SYNTHASE-RELATED"/>
    <property type="match status" value="1"/>
</dbReference>
<dbReference type="PANTHER" id="PTHR19384:SF128">
    <property type="entry name" value="NADPH OXIDOREDUCTASE A"/>
    <property type="match status" value="1"/>
</dbReference>
<evidence type="ECO:0000256" key="1">
    <source>
        <dbReference type="ARBA" id="ARBA00022448"/>
    </source>
</evidence>
<dbReference type="InterPro" id="IPR001433">
    <property type="entry name" value="OxRdtase_FAD/NAD-bd"/>
</dbReference>
<keyword evidence="2 10" id="KW-0028">Amino-acid biosynthesis</keyword>
<dbReference type="CDD" id="cd06199">
    <property type="entry name" value="SiR"/>
    <property type="match status" value="1"/>
</dbReference>
<evidence type="ECO:0000313" key="14">
    <source>
        <dbReference type="Proteomes" id="UP001629953"/>
    </source>
</evidence>
<dbReference type="InterPro" id="IPR017927">
    <property type="entry name" value="FAD-bd_FR_type"/>
</dbReference>
<gene>
    <name evidence="13" type="ORF">ABUE30_16505</name>
</gene>
<dbReference type="Pfam" id="PF00667">
    <property type="entry name" value="FAD_binding_1"/>
    <property type="match status" value="1"/>
</dbReference>
<dbReference type="InterPro" id="IPR001709">
    <property type="entry name" value="Flavoprot_Pyr_Nucl_cyt_Rdtase"/>
</dbReference>
<dbReference type="NCBIfam" id="TIGR01931">
    <property type="entry name" value="cysJ"/>
    <property type="match status" value="1"/>
</dbReference>
<keyword evidence="4 10" id="KW-0288">FMN</keyword>
<dbReference type="InterPro" id="IPR023173">
    <property type="entry name" value="NADPH_Cyt_P450_Rdtase_alpha"/>
</dbReference>
<evidence type="ECO:0000259" key="12">
    <source>
        <dbReference type="PROSITE" id="PS51384"/>
    </source>
</evidence>
<evidence type="ECO:0000256" key="6">
    <source>
        <dbReference type="ARBA" id="ARBA00022857"/>
    </source>
</evidence>
<dbReference type="InterPro" id="IPR017938">
    <property type="entry name" value="Riboflavin_synthase-like_b-brl"/>
</dbReference>
<evidence type="ECO:0000256" key="9">
    <source>
        <dbReference type="ARBA" id="ARBA00023192"/>
    </source>
</evidence>
<keyword evidence="6 10" id="KW-0521">NADP</keyword>
<dbReference type="InterPro" id="IPR029039">
    <property type="entry name" value="Flavoprotein-like_sf"/>
</dbReference>
<evidence type="ECO:0000256" key="8">
    <source>
        <dbReference type="ARBA" id="ARBA00023002"/>
    </source>
</evidence>
<comment type="pathway">
    <text evidence="10">Sulfur metabolism; hydrogen sulfide biosynthesis; hydrogen sulfide from sulfite (NADPH route): step 1/1.</text>
</comment>
<dbReference type="Pfam" id="PF00258">
    <property type="entry name" value="Flavodoxin_1"/>
    <property type="match status" value="1"/>
</dbReference>
<dbReference type="PRINTS" id="PR00371">
    <property type="entry name" value="FPNCR"/>
</dbReference>
<dbReference type="InterPro" id="IPR001094">
    <property type="entry name" value="Flavdoxin-like"/>
</dbReference>
<dbReference type="Pfam" id="PF00175">
    <property type="entry name" value="NAD_binding_1"/>
    <property type="match status" value="1"/>
</dbReference>